<keyword evidence="2" id="KW-1185">Reference proteome</keyword>
<accession>A0ABN7V325</accession>
<evidence type="ECO:0000313" key="2">
    <source>
        <dbReference type="Proteomes" id="UP000789901"/>
    </source>
</evidence>
<gene>
    <name evidence="1" type="ORF">GMARGA_LOCUS13681</name>
</gene>
<sequence>MYSEYKKNKNIIDISDININSINLDDVDNNIVYDENSINSSNEYIVNKDMIDYKYK</sequence>
<organism evidence="1 2">
    <name type="scientific">Gigaspora margarita</name>
    <dbReference type="NCBI Taxonomy" id="4874"/>
    <lineage>
        <taxon>Eukaryota</taxon>
        <taxon>Fungi</taxon>
        <taxon>Fungi incertae sedis</taxon>
        <taxon>Mucoromycota</taxon>
        <taxon>Glomeromycotina</taxon>
        <taxon>Glomeromycetes</taxon>
        <taxon>Diversisporales</taxon>
        <taxon>Gigasporaceae</taxon>
        <taxon>Gigaspora</taxon>
    </lineage>
</organism>
<protein>
    <submittedName>
        <fullName evidence="1">12843_t:CDS:1</fullName>
    </submittedName>
</protein>
<dbReference type="Proteomes" id="UP000789901">
    <property type="component" value="Unassembled WGS sequence"/>
</dbReference>
<evidence type="ECO:0000313" key="1">
    <source>
        <dbReference type="EMBL" id="CAG8722905.1"/>
    </source>
</evidence>
<reference evidence="1 2" key="1">
    <citation type="submission" date="2021-06" db="EMBL/GenBank/DDBJ databases">
        <authorList>
            <person name="Kallberg Y."/>
            <person name="Tangrot J."/>
            <person name="Rosling A."/>
        </authorList>
    </citation>
    <scope>NUCLEOTIDE SEQUENCE [LARGE SCALE GENOMIC DNA]</scope>
    <source>
        <strain evidence="1 2">120-4 pot B 10/14</strain>
    </source>
</reference>
<proteinExistence type="predicted"/>
<dbReference type="EMBL" id="CAJVQB010008771">
    <property type="protein sequence ID" value="CAG8722905.1"/>
    <property type="molecule type" value="Genomic_DNA"/>
</dbReference>
<name>A0ABN7V325_GIGMA</name>
<feature type="non-terminal residue" evidence="1">
    <location>
        <position position="56"/>
    </location>
</feature>
<comment type="caution">
    <text evidence="1">The sequence shown here is derived from an EMBL/GenBank/DDBJ whole genome shotgun (WGS) entry which is preliminary data.</text>
</comment>